<accession>A0A7V1CXG9</accession>
<feature type="chain" id="PRO_5030644679" evidence="2">
    <location>
        <begin position="20"/>
        <end position="194"/>
    </location>
</feature>
<dbReference type="AlphaFoldDB" id="A0A7V1CXG9"/>
<evidence type="ECO:0000313" key="3">
    <source>
        <dbReference type="EMBL" id="HEA16143.1"/>
    </source>
</evidence>
<dbReference type="RefSeq" id="WP_304181017.1">
    <property type="nucleotide sequence ID" value="NZ_DRGM01000076.1"/>
</dbReference>
<comment type="caution">
    <text evidence="3">The sequence shown here is derived from an EMBL/GenBank/DDBJ whole genome shotgun (WGS) entry which is preliminary data.</text>
</comment>
<evidence type="ECO:0000256" key="1">
    <source>
        <dbReference type="SAM" id="Phobius"/>
    </source>
</evidence>
<keyword evidence="1" id="KW-0812">Transmembrane</keyword>
<reference evidence="3" key="1">
    <citation type="journal article" date="2020" name="mSystems">
        <title>Genome- and Community-Level Interaction Insights into Carbon Utilization and Element Cycling Functions of Hydrothermarchaeota in Hydrothermal Sediment.</title>
        <authorList>
            <person name="Zhou Z."/>
            <person name="Liu Y."/>
            <person name="Xu W."/>
            <person name="Pan J."/>
            <person name="Luo Z.H."/>
            <person name="Li M."/>
        </authorList>
    </citation>
    <scope>NUCLEOTIDE SEQUENCE [LARGE SCALE GENOMIC DNA]</scope>
    <source>
        <strain evidence="3">HyVt-346</strain>
    </source>
</reference>
<sequence>MKKWIFILVALSLSPLYIATTTANTAQPSLKPTAPPLTDPLLLTDLVKSPIAGLTLESYFHHHYKKQTAWHEVYRPQQRCNVQLSNADRAIWCKKGIAAVTPLQLDKQSDSTSKRAEAHPDDQVFEIILPKHKPQSFDFLGQQITQQTHVSLLQQVSPLLGIALSCLLIVITVALFHWRETIKSRANTVQNQSK</sequence>
<evidence type="ECO:0000256" key="2">
    <source>
        <dbReference type="SAM" id="SignalP"/>
    </source>
</evidence>
<keyword evidence="1" id="KW-0472">Membrane</keyword>
<proteinExistence type="predicted"/>
<keyword evidence="1" id="KW-1133">Transmembrane helix</keyword>
<dbReference type="Proteomes" id="UP000886188">
    <property type="component" value="Unassembled WGS sequence"/>
</dbReference>
<feature type="transmembrane region" description="Helical" evidence="1">
    <location>
        <begin position="159"/>
        <end position="178"/>
    </location>
</feature>
<gene>
    <name evidence="3" type="ORF">ENH88_06805</name>
</gene>
<organism evidence="3">
    <name type="scientific">Pseudoalteromonas prydzensis</name>
    <dbReference type="NCBI Taxonomy" id="182141"/>
    <lineage>
        <taxon>Bacteria</taxon>
        <taxon>Pseudomonadati</taxon>
        <taxon>Pseudomonadota</taxon>
        <taxon>Gammaproteobacteria</taxon>
        <taxon>Alteromonadales</taxon>
        <taxon>Pseudoalteromonadaceae</taxon>
        <taxon>Pseudoalteromonas</taxon>
    </lineage>
</organism>
<dbReference type="EMBL" id="DRGM01000076">
    <property type="protein sequence ID" value="HEA16143.1"/>
    <property type="molecule type" value="Genomic_DNA"/>
</dbReference>
<feature type="signal peptide" evidence="2">
    <location>
        <begin position="1"/>
        <end position="19"/>
    </location>
</feature>
<keyword evidence="2" id="KW-0732">Signal</keyword>
<name>A0A7V1CXG9_9GAMM</name>
<protein>
    <submittedName>
        <fullName evidence="3">Uncharacterized protein</fullName>
    </submittedName>
</protein>